<reference evidence="3 4" key="1">
    <citation type="submission" date="2023-11" db="EMBL/GenBank/DDBJ databases">
        <title>Analysis of the Genomes of Mucilaginibacter gossypii cycad 4 and M. sabulilitoris SNA2: microbes with the potential for plant growth promotion.</title>
        <authorList>
            <person name="Hirsch A.M."/>
            <person name="Humm E."/>
            <person name="Rubbi M."/>
            <person name="Del Vecchio G."/>
            <person name="Ha S.M."/>
            <person name="Pellegrini M."/>
            <person name="Gunsalus R.P."/>
        </authorList>
    </citation>
    <scope>NUCLEOTIDE SEQUENCE [LARGE SCALE GENOMIC DNA]</scope>
    <source>
        <strain evidence="3 4">SNA2</strain>
    </source>
</reference>
<evidence type="ECO:0000313" key="3">
    <source>
        <dbReference type="EMBL" id="WPU95677.1"/>
    </source>
</evidence>
<name>A0ABZ0TT78_9SPHI</name>
<dbReference type="Pfam" id="PF00534">
    <property type="entry name" value="Glycos_transf_1"/>
    <property type="match status" value="1"/>
</dbReference>
<dbReference type="CDD" id="cd03801">
    <property type="entry name" value="GT4_PimA-like"/>
    <property type="match status" value="1"/>
</dbReference>
<protein>
    <submittedName>
        <fullName evidence="3">Glycosyltransferase family 4 protein</fullName>
        <ecNumber evidence="3">2.4.-.-</ecNumber>
    </submittedName>
</protein>
<gene>
    <name evidence="3" type="ORF">SNE25_09120</name>
</gene>
<dbReference type="EC" id="2.4.-.-" evidence="3"/>
<keyword evidence="3" id="KW-0808">Transferase</keyword>
<feature type="domain" description="Glycosyl transferase family 1" evidence="1">
    <location>
        <begin position="181"/>
        <end position="347"/>
    </location>
</feature>
<proteinExistence type="predicted"/>
<evidence type="ECO:0000313" key="4">
    <source>
        <dbReference type="Proteomes" id="UP001324380"/>
    </source>
</evidence>
<dbReference type="Pfam" id="PF13439">
    <property type="entry name" value="Glyco_transf_4"/>
    <property type="match status" value="1"/>
</dbReference>
<dbReference type="InterPro" id="IPR001296">
    <property type="entry name" value="Glyco_trans_1"/>
</dbReference>
<evidence type="ECO:0000259" key="2">
    <source>
        <dbReference type="Pfam" id="PF13439"/>
    </source>
</evidence>
<evidence type="ECO:0000259" key="1">
    <source>
        <dbReference type="Pfam" id="PF00534"/>
    </source>
</evidence>
<sequence length="369" mass="42042">MKSQKAVHILHSIEFSGAEIMLYQASDIFRKNHINVTLLACELRKGKFELQMLEKGYAIDSVGSNGKIASMLRFYRYFRKAKFDIVHIHTEDMYLWKVIALRLTGHQNIVRSYHNNWTFKGWVRLKRTFHRRLASLLGVKGHAIGAAVEANERKLFRNPTTIINNWISLNPKLLSEREQVRAAKRRELNIPEETFVLISIGGCSPIKNHNFIIDLIPQLRQNNGLNVYYLHVGTGADENTEKSKAAALGPHSNIYFKGNRKDIPELLMAADVYLMPSLFEGLSIALLEAMYYNGLVIVNDAPGLNNMVIHETNGYVIDVSNIQAYTTLLKKIAQGEIDTSVTKAAAREFVKKNFSMDKNAEELVRFYNL</sequence>
<dbReference type="InterPro" id="IPR050194">
    <property type="entry name" value="Glycosyltransferase_grp1"/>
</dbReference>
<feature type="domain" description="Glycosyltransferase subfamily 4-like N-terminal" evidence="2">
    <location>
        <begin position="16"/>
        <end position="132"/>
    </location>
</feature>
<dbReference type="EMBL" id="CP139558">
    <property type="protein sequence ID" value="WPU95677.1"/>
    <property type="molecule type" value="Genomic_DNA"/>
</dbReference>
<organism evidence="3 4">
    <name type="scientific">Mucilaginibacter sabulilitoris</name>
    <dbReference type="NCBI Taxonomy" id="1173583"/>
    <lineage>
        <taxon>Bacteria</taxon>
        <taxon>Pseudomonadati</taxon>
        <taxon>Bacteroidota</taxon>
        <taxon>Sphingobacteriia</taxon>
        <taxon>Sphingobacteriales</taxon>
        <taxon>Sphingobacteriaceae</taxon>
        <taxon>Mucilaginibacter</taxon>
    </lineage>
</organism>
<dbReference type="PANTHER" id="PTHR45947">
    <property type="entry name" value="SULFOQUINOVOSYL TRANSFERASE SQD2"/>
    <property type="match status" value="1"/>
</dbReference>
<dbReference type="InterPro" id="IPR028098">
    <property type="entry name" value="Glyco_trans_4-like_N"/>
</dbReference>
<keyword evidence="4" id="KW-1185">Reference proteome</keyword>
<dbReference type="PANTHER" id="PTHR45947:SF3">
    <property type="entry name" value="SULFOQUINOVOSYL TRANSFERASE SQD2"/>
    <property type="match status" value="1"/>
</dbReference>
<dbReference type="Proteomes" id="UP001324380">
    <property type="component" value="Chromosome"/>
</dbReference>
<keyword evidence="3" id="KW-0328">Glycosyltransferase</keyword>
<dbReference type="RefSeq" id="WP_321564783.1">
    <property type="nucleotide sequence ID" value="NZ_CP139558.1"/>
</dbReference>
<dbReference type="Gene3D" id="3.40.50.2000">
    <property type="entry name" value="Glycogen Phosphorylase B"/>
    <property type="match status" value="2"/>
</dbReference>
<dbReference type="SUPFAM" id="SSF53756">
    <property type="entry name" value="UDP-Glycosyltransferase/glycogen phosphorylase"/>
    <property type="match status" value="1"/>
</dbReference>
<accession>A0ABZ0TT78</accession>
<dbReference type="GO" id="GO:0016757">
    <property type="term" value="F:glycosyltransferase activity"/>
    <property type="evidence" value="ECO:0007669"/>
    <property type="project" value="UniProtKB-KW"/>
</dbReference>